<evidence type="ECO:0000256" key="7">
    <source>
        <dbReference type="ARBA" id="ARBA00023285"/>
    </source>
</evidence>
<dbReference type="Pfam" id="PF07687">
    <property type="entry name" value="M20_dimer"/>
    <property type="match status" value="1"/>
</dbReference>
<dbReference type="InterPro" id="IPR010182">
    <property type="entry name" value="ArgE/DapE"/>
</dbReference>
<dbReference type="CDD" id="cd03895">
    <property type="entry name" value="M20_ArgE_DapE-like"/>
    <property type="match status" value="1"/>
</dbReference>
<proteinExistence type="inferred from homology"/>
<evidence type="ECO:0000256" key="5">
    <source>
        <dbReference type="ARBA" id="ARBA00022801"/>
    </source>
</evidence>
<feature type="domain" description="Peptidase M20 dimerisation" evidence="8">
    <location>
        <begin position="206"/>
        <end position="318"/>
    </location>
</feature>
<protein>
    <submittedName>
        <fullName evidence="9">Acetylornithine deacetylase</fullName>
        <ecNumber evidence="9">3.5.1.16</ecNumber>
    </submittedName>
</protein>
<evidence type="ECO:0000256" key="4">
    <source>
        <dbReference type="ARBA" id="ARBA00022723"/>
    </source>
</evidence>
<dbReference type="Pfam" id="PF01546">
    <property type="entry name" value="Peptidase_M20"/>
    <property type="match status" value="1"/>
</dbReference>
<comment type="cofactor">
    <cofactor evidence="2">
        <name>Zn(2+)</name>
        <dbReference type="ChEBI" id="CHEBI:29105"/>
    </cofactor>
</comment>
<dbReference type="EC" id="3.5.1.16" evidence="9"/>
<evidence type="ECO:0000256" key="2">
    <source>
        <dbReference type="ARBA" id="ARBA00001947"/>
    </source>
</evidence>
<evidence type="ECO:0000259" key="8">
    <source>
        <dbReference type="Pfam" id="PF07687"/>
    </source>
</evidence>
<dbReference type="NCBIfam" id="TIGR01910">
    <property type="entry name" value="DapE-ArgE"/>
    <property type="match status" value="1"/>
</dbReference>
<dbReference type="InterPro" id="IPR002933">
    <property type="entry name" value="Peptidase_M20"/>
</dbReference>
<keyword evidence="7" id="KW-0170">Cobalt</keyword>
<keyword evidence="4" id="KW-0479">Metal-binding</keyword>
<dbReference type="InterPro" id="IPR033687">
    <property type="entry name" value="YodQ-like"/>
</dbReference>
<accession>A0ABU1JKI3</accession>
<dbReference type="SUPFAM" id="SSF53187">
    <property type="entry name" value="Zn-dependent exopeptidases"/>
    <property type="match status" value="1"/>
</dbReference>
<dbReference type="Gene3D" id="3.40.630.10">
    <property type="entry name" value="Zn peptidases"/>
    <property type="match status" value="1"/>
</dbReference>
<evidence type="ECO:0000313" key="10">
    <source>
        <dbReference type="Proteomes" id="UP001262410"/>
    </source>
</evidence>
<comment type="cofactor">
    <cofactor evidence="1">
        <name>Co(2+)</name>
        <dbReference type="ChEBI" id="CHEBI:48828"/>
    </cofactor>
</comment>
<keyword evidence="10" id="KW-1185">Reference proteome</keyword>
<dbReference type="InterPro" id="IPR050072">
    <property type="entry name" value="Peptidase_M20A"/>
</dbReference>
<evidence type="ECO:0000256" key="6">
    <source>
        <dbReference type="ARBA" id="ARBA00022833"/>
    </source>
</evidence>
<dbReference type="PANTHER" id="PTHR43808:SF25">
    <property type="entry name" value="PEPTIDASE M20 DIMERISATION DOMAIN-CONTAINING PROTEIN"/>
    <property type="match status" value="1"/>
</dbReference>
<evidence type="ECO:0000256" key="1">
    <source>
        <dbReference type="ARBA" id="ARBA00001941"/>
    </source>
</evidence>
<dbReference type="PANTHER" id="PTHR43808">
    <property type="entry name" value="ACETYLORNITHINE DEACETYLASE"/>
    <property type="match status" value="1"/>
</dbReference>
<comment type="caution">
    <text evidence="9">The sequence shown here is derived from an EMBL/GenBank/DDBJ whole genome shotgun (WGS) entry which is preliminary data.</text>
</comment>
<keyword evidence="6" id="KW-0862">Zinc</keyword>
<name>A0ABU1JKI3_9PROT</name>
<dbReference type="InterPro" id="IPR011650">
    <property type="entry name" value="Peptidase_M20_dimer"/>
</dbReference>
<evidence type="ECO:0000313" key="9">
    <source>
        <dbReference type="EMBL" id="MDR6289120.1"/>
    </source>
</evidence>
<gene>
    <name evidence="9" type="ORF">E9232_001635</name>
</gene>
<dbReference type="Proteomes" id="UP001262410">
    <property type="component" value="Unassembled WGS sequence"/>
</dbReference>
<evidence type="ECO:0000256" key="3">
    <source>
        <dbReference type="ARBA" id="ARBA00006247"/>
    </source>
</evidence>
<dbReference type="RefSeq" id="WP_309793273.1">
    <property type="nucleotide sequence ID" value="NZ_JAVDPW010000003.1"/>
</dbReference>
<keyword evidence="5 9" id="KW-0378">Hydrolase</keyword>
<organism evidence="9 10">
    <name type="scientific">Inquilinus ginsengisoli</name>
    <dbReference type="NCBI Taxonomy" id="363840"/>
    <lineage>
        <taxon>Bacteria</taxon>
        <taxon>Pseudomonadati</taxon>
        <taxon>Pseudomonadota</taxon>
        <taxon>Alphaproteobacteria</taxon>
        <taxon>Rhodospirillales</taxon>
        <taxon>Rhodospirillaceae</taxon>
        <taxon>Inquilinus</taxon>
    </lineage>
</organism>
<dbReference type="NCBIfam" id="NF005306">
    <property type="entry name" value="PRK06837.1"/>
    <property type="match status" value="1"/>
</dbReference>
<dbReference type="GO" id="GO:0008777">
    <property type="term" value="F:acetylornithine deacetylase activity"/>
    <property type="evidence" value="ECO:0007669"/>
    <property type="project" value="UniProtKB-EC"/>
</dbReference>
<dbReference type="InterPro" id="IPR036264">
    <property type="entry name" value="Bact_exopeptidase_dim_dom"/>
</dbReference>
<comment type="similarity">
    <text evidence="3">Belongs to the peptidase M20A family.</text>
</comment>
<reference evidence="9 10" key="1">
    <citation type="submission" date="2023-07" db="EMBL/GenBank/DDBJ databases">
        <title>Sorghum-associated microbial communities from plants grown in Nebraska, USA.</title>
        <authorList>
            <person name="Schachtman D."/>
        </authorList>
    </citation>
    <scope>NUCLEOTIDE SEQUENCE [LARGE SCALE GENOMIC DNA]</scope>
    <source>
        <strain evidence="9 10">584</strain>
    </source>
</reference>
<dbReference type="Gene3D" id="3.30.70.360">
    <property type="match status" value="1"/>
</dbReference>
<dbReference type="SUPFAM" id="SSF55031">
    <property type="entry name" value="Bacterial exopeptidase dimerisation domain"/>
    <property type="match status" value="1"/>
</dbReference>
<sequence>MTIDETLLGEIRAAVADRREETVAFLSDIVAEPSLLGQEASAQDRIETEFRSLDLAIDRFEPDLEEIRTLPGFSPTVLDSYAGRENVVGLHTPSEPKGRSLILNGHIDVVPTGPESLWTTPPFQPTIRDGRVYGRGAGDMKSGIAAYCAAIHALRALGLQPAAPVFLQSVIEEECTGNGALSCLARGYKADAAVIPEPFDQSLLVGQLGVMWLTVRITGKPAHVLDTSAGINAIEAAYALFDALRGLEAEWNEPAHRHALYRDHVHPVNFNLGRIEGGDWASSVPCTAAVDIRVGFYPGMTLSAVKAALEGRIDQAVRERRELKGATVAVEYRGFQAEGCVMATDTPLMTTLSAAHQRIAGAPIATMASTATTDARFFEIYGGIPATCYGAVGGGYHGIDEWVSIDSMMQVAEVLALFVAEWCGLEQRP</sequence>
<dbReference type="EMBL" id="JAVDPW010000003">
    <property type="protein sequence ID" value="MDR6289120.1"/>
    <property type="molecule type" value="Genomic_DNA"/>
</dbReference>